<sequence>MRHYQSFQLAVVNNVAEISASADVFVNNPARAVTMIDGLLDCAEVKPNHAPLRMLTAISTALEANEGLVESFVYTVDCTDYLYSVKVLPCEAPFNTITIIINVMVHKPTIKSGVVQGAYCA</sequence>
<evidence type="ECO:0000313" key="2">
    <source>
        <dbReference type="Proteomes" id="UP000269143"/>
    </source>
</evidence>
<name>A0A3B8DZM6_9CAUD</name>
<gene>
    <name evidence="1" type="ORF">CPT_Stubb_012</name>
</gene>
<accession>A0A3B8DZM6</accession>
<dbReference type="EMBL" id="MH830339">
    <property type="protein sequence ID" value="AYJ73152.1"/>
    <property type="molecule type" value="Genomic_DNA"/>
</dbReference>
<organism evidence="1 2">
    <name type="scientific">Proteus phage Stubb</name>
    <dbReference type="NCBI Taxonomy" id="2315597"/>
    <lineage>
        <taxon>Viruses</taxon>
        <taxon>Duplodnaviria</taxon>
        <taxon>Heunggongvirae</taxon>
        <taxon>Uroviricota</taxon>
        <taxon>Caudoviricetes</taxon>
        <taxon>Demerecviridae</taxon>
        <taxon>Novosibvirus</taxon>
        <taxon>Novosibvirus stubb</taxon>
    </lineage>
</organism>
<proteinExistence type="predicted"/>
<keyword evidence="2" id="KW-1185">Reference proteome</keyword>
<reference evidence="2" key="1">
    <citation type="submission" date="2018-09" db="EMBL/GenBank/DDBJ databases">
        <title>Complete genome of Proteus mirabilis phage Stubb.</title>
        <authorList>
            <person name="Bourgeois T.A."/>
            <person name="Lessor L."/>
            <person name="O'Leary C.J."/>
            <person name="Liu M."/>
        </authorList>
    </citation>
    <scope>NUCLEOTIDE SEQUENCE [LARGE SCALE GENOMIC DNA]</scope>
</reference>
<evidence type="ECO:0000313" key="1">
    <source>
        <dbReference type="EMBL" id="AYJ73152.1"/>
    </source>
</evidence>
<dbReference type="Proteomes" id="UP000269143">
    <property type="component" value="Segment"/>
</dbReference>
<protein>
    <submittedName>
        <fullName evidence="1">Uncharacterized protein</fullName>
    </submittedName>
</protein>